<sequence length="990" mass="110111">MERDEDCTEAAGSWNSTHETALEASNLKESAAESTRKKIFKLFLTFLFCLEELGVWLAFKAAESLSCEEIELFTWGNLDISGETVVRDFISDALKVFSNHVPGAPWRSIGDDIYASKDAGYLSSKVICLIEALLQYRDLKDLRCIVFVQRIITAVVLKKLLSELLPKMVGWKTEYTAGNNFGFQSQSRKEQNRIVEEFREGIVNIIVATSILEEGLDVQRCNLVIRFDPSSTVCSFIQSRGRARMQNSEFLIMVRSGDTSLLNKVRDYLASGDIMRAESLRHASLPCAPLDNKLFDEVFYRVESTGAIVTLSSSVSLIYFYCSRLPGDGYFKPSPQFEINKELKICKLNFPKSCPLQTVSVEGNIKIVKQLACLEACKQLHQIGALTDNLVPDIVVDEAEAQELGFEPYVDEQACYVPPELVSQWANDSAKSYHCYLIELNRDFEYDVPLHHILLAVRTKLECDDGSMSFELEVDRGKLTVRMKYIGELNLNSEQVLLCQRFQVTLFRILLDHNLKKLREVLNGFPSRNDVAVFDYLLLPCTSSYTNPSTIIIDWKCVCSVLFPCEKRLHNHTHCSAPKSSGRQVHTKNGLVCSCTLEDCLVYTPHNGHIYSIFGTLDDLDGNSLLNLKNEVITYKQYFKSRHGIDLLFGRESLLKGKNIFPVLNCLQRCRQHKEREASNTFVELPPELCFIMMSPLSIGTLYSFSFVPSILHRIECLLIAVNLRKMHLDQCTQNVVIPTIKEFFRVMNLSLATASSMLVADSMPTSSWSALMVPLPSNSMHMSSVTPIPPVPGLGCGQGHGASFGLGSSALLNGSFPVQEMGHGLSMESLCSCSIGLLIVLVSVTRWCVNIVIDVFGHRSANYSKSVAQEWRPKPTAAIPPPRPDPDVIIATTSTGGFSPPRSDSSGAIVTTSTGDIICIVDTNPSLSTSLVPPVVTSVLSVLLIFPPVTGTPTFQLCAKLKILKHVFEKLNQVHYGNTASDVKEAEPV</sequence>
<protein>
    <submittedName>
        <fullName evidence="1">Uncharacterized protein</fullName>
    </submittedName>
</protein>
<reference evidence="1" key="1">
    <citation type="submission" date="2022-02" db="EMBL/GenBank/DDBJ databases">
        <title>Plant Genome Project.</title>
        <authorList>
            <person name="Zhang R.-G."/>
        </authorList>
    </citation>
    <scope>NUCLEOTIDE SEQUENCE</scope>
    <source>
        <strain evidence="1">AT1</strain>
    </source>
</reference>
<name>A0ACC0NSQ8_RHOML</name>
<gene>
    <name evidence="1" type="ORF">RHMOL_Rhmol05G0220500</name>
</gene>
<dbReference type="Proteomes" id="UP001062846">
    <property type="component" value="Chromosome 5"/>
</dbReference>
<proteinExistence type="predicted"/>
<evidence type="ECO:0000313" key="1">
    <source>
        <dbReference type="EMBL" id="KAI8556021.1"/>
    </source>
</evidence>
<organism evidence="1 2">
    <name type="scientific">Rhododendron molle</name>
    <name type="common">Chinese azalea</name>
    <name type="synonym">Azalea mollis</name>
    <dbReference type="NCBI Taxonomy" id="49168"/>
    <lineage>
        <taxon>Eukaryota</taxon>
        <taxon>Viridiplantae</taxon>
        <taxon>Streptophyta</taxon>
        <taxon>Embryophyta</taxon>
        <taxon>Tracheophyta</taxon>
        <taxon>Spermatophyta</taxon>
        <taxon>Magnoliopsida</taxon>
        <taxon>eudicotyledons</taxon>
        <taxon>Gunneridae</taxon>
        <taxon>Pentapetalae</taxon>
        <taxon>asterids</taxon>
        <taxon>Ericales</taxon>
        <taxon>Ericaceae</taxon>
        <taxon>Ericoideae</taxon>
        <taxon>Rhodoreae</taxon>
        <taxon>Rhododendron</taxon>
    </lineage>
</organism>
<accession>A0ACC0NSQ8</accession>
<comment type="caution">
    <text evidence="1">The sequence shown here is derived from an EMBL/GenBank/DDBJ whole genome shotgun (WGS) entry which is preliminary data.</text>
</comment>
<dbReference type="EMBL" id="CM046392">
    <property type="protein sequence ID" value="KAI8556021.1"/>
    <property type="molecule type" value="Genomic_DNA"/>
</dbReference>
<keyword evidence="2" id="KW-1185">Reference proteome</keyword>
<evidence type="ECO:0000313" key="2">
    <source>
        <dbReference type="Proteomes" id="UP001062846"/>
    </source>
</evidence>